<feature type="region of interest" description="Disordered" evidence="1">
    <location>
        <begin position="356"/>
        <end position="378"/>
    </location>
</feature>
<dbReference type="InterPro" id="IPR011992">
    <property type="entry name" value="EF-hand-dom_pair"/>
</dbReference>
<dbReference type="PROSITE" id="PS50031">
    <property type="entry name" value="EH"/>
    <property type="match status" value="2"/>
</dbReference>
<comment type="caution">
    <text evidence="2">The sequence shown here is derived from an EMBL/GenBank/DDBJ whole genome shotgun (WGS) entry which is preliminary data.</text>
</comment>
<dbReference type="CDD" id="cd00052">
    <property type="entry name" value="EH"/>
    <property type="match status" value="2"/>
</dbReference>
<dbReference type="PROSITE" id="PS00018">
    <property type="entry name" value="EF_HAND_1"/>
    <property type="match status" value="2"/>
</dbReference>
<evidence type="ECO:0000313" key="2">
    <source>
        <dbReference type="EMBL" id="CAB4013764.1"/>
    </source>
</evidence>
<feature type="region of interest" description="Disordered" evidence="1">
    <location>
        <begin position="408"/>
        <end position="464"/>
    </location>
</feature>
<dbReference type="SMART" id="SM00054">
    <property type="entry name" value="EFh"/>
    <property type="match status" value="3"/>
</dbReference>
<feature type="compositionally biased region" description="Basic and acidic residues" evidence="1">
    <location>
        <begin position="675"/>
        <end position="837"/>
    </location>
</feature>
<dbReference type="SMART" id="SM00027">
    <property type="entry name" value="EH"/>
    <property type="match status" value="2"/>
</dbReference>
<evidence type="ECO:0000256" key="1">
    <source>
        <dbReference type="SAM" id="MobiDB-lite"/>
    </source>
</evidence>
<dbReference type="GO" id="GO:0005737">
    <property type="term" value="C:cytoplasm"/>
    <property type="evidence" value="ECO:0007669"/>
    <property type="project" value="TreeGrafter"/>
</dbReference>
<evidence type="ECO:0000313" key="3">
    <source>
        <dbReference type="Proteomes" id="UP001152795"/>
    </source>
</evidence>
<proteinExistence type="predicted"/>
<protein>
    <submittedName>
        <fullName evidence="2">Intersectin-2 isoform X1</fullName>
    </submittedName>
</protein>
<dbReference type="SUPFAM" id="SSF47473">
    <property type="entry name" value="EF-hand"/>
    <property type="match status" value="2"/>
</dbReference>
<dbReference type="GO" id="GO:0005509">
    <property type="term" value="F:calcium ion binding"/>
    <property type="evidence" value="ECO:0007669"/>
    <property type="project" value="InterPro"/>
</dbReference>
<reference evidence="2" key="1">
    <citation type="submission" date="2020-04" db="EMBL/GenBank/DDBJ databases">
        <authorList>
            <person name="Alioto T."/>
            <person name="Alioto T."/>
            <person name="Gomez Garrido J."/>
        </authorList>
    </citation>
    <scope>NUCLEOTIDE SEQUENCE</scope>
    <source>
        <strain evidence="2">A484AB</strain>
    </source>
</reference>
<dbReference type="PANTHER" id="PTHR11216">
    <property type="entry name" value="EH DOMAIN"/>
    <property type="match status" value="1"/>
</dbReference>
<dbReference type="Proteomes" id="UP001152795">
    <property type="component" value="Unassembled WGS sequence"/>
</dbReference>
<feature type="region of interest" description="Disordered" evidence="1">
    <location>
        <begin position="675"/>
        <end position="881"/>
    </location>
</feature>
<dbReference type="GO" id="GO:0042734">
    <property type="term" value="C:presynaptic membrane"/>
    <property type="evidence" value="ECO:0007669"/>
    <property type="project" value="TreeGrafter"/>
</dbReference>
<dbReference type="PROSITE" id="PS50222">
    <property type="entry name" value="EF_HAND_2"/>
    <property type="match status" value="2"/>
</dbReference>
<dbReference type="InterPro" id="IPR000261">
    <property type="entry name" value="EH_dom"/>
</dbReference>
<dbReference type="InterPro" id="IPR018247">
    <property type="entry name" value="EF_Hand_1_Ca_BS"/>
</dbReference>
<dbReference type="OrthoDB" id="2015333at2759"/>
<dbReference type="GO" id="GO:0097708">
    <property type="term" value="C:intracellular vesicle"/>
    <property type="evidence" value="ECO:0007669"/>
    <property type="project" value="TreeGrafter"/>
</dbReference>
<dbReference type="GO" id="GO:0150007">
    <property type="term" value="P:clathrin-dependent synaptic vesicle endocytosis"/>
    <property type="evidence" value="ECO:0007669"/>
    <property type="project" value="TreeGrafter"/>
</dbReference>
<feature type="compositionally biased region" description="Polar residues" evidence="1">
    <location>
        <begin position="366"/>
        <end position="378"/>
    </location>
</feature>
<organism evidence="2 3">
    <name type="scientific">Paramuricea clavata</name>
    <name type="common">Red gorgonian</name>
    <name type="synonym">Violescent sea-whip</name>
    <dbReference type="NCBI Taxonomy" id="317549"/>
    <lineage>
        <taxon>Eukaryota</taxon>
        <taxon>Metazoa</taxon>
        <taxon>Cnidaria</taxon>
        <taxon>Anthozoa</taxon>
        <taxon>Octocorallia</taxon>
        <taxon>Malacalcyonacea</taxon>
        <taxon>Plexauridae</taxon>
        <taxon>Paramuricea</taxon>
    </lineage>
</organism>
<dbReference type="AlphaFoldDB" id="A0A7D9EM65"/>
<dbReference type="InterPro" id="IPR002048">
    <property type="entry name" value="EF_hand_dom"/>
</dbReference>
<sequence length="881" mass="102398">MSGNTWVVTADERQKHETAFLSLKPSNGRITGEQAKKVFLSSNLPPATLGQIWNLSDLDKDGQMTQQEFSIAMHLIQCKLKGINLPTSLPLSLKTSSRGNAGASLLNPIENGFNTQTANQSTGWSSTMSTGPQSQPVTGWSVGLASNFPPPLLPVNNQMQASAAPATSRLPISSSHNFTPSFGMPTSNGLGMSSISMTTPMPSVNPAMSPMSMPVSSMSGVGQPMRQHPAARTGSFTNMAPQAGPSGEPTITAIPPNSRLKFNQLFKANDYEKNGFLTGEQARKIFLQSLLPPPVLAQIWDLSDVDKDGHLSMEEFAIGMHLVESAKSGKPLPPVLPANLLPQQFKKTMSESMESENLEGMPGGQITRQRSVSSSSGNDELAFLRSETFEDKRKQNFERGRLELERRRQEVEEQRKKLKEEHERKERLEEERRQRAKIEAEQKRQAEIEKQRKQQEEMEREQEALRKKMIQQRLQAQIEAERQRQLEWEKRKKEELLNHKSLEKDIVTGLQVRKDKMVLERENLEKRMESLREDLRKQKKFYTDCIAATNALIKSRERKIAEIADIENKRKLCKQQLPGLSSEQDRLQRELNKHESSIMDESYGNALSSIEDTTCDIRRQVSNKSNLTSESETKRKMMIQLNDQLKQIRAELQNQMDENGSLRQSLEVKKNEYQAMKQRQEEERKKRQEEELKLKREAEHKRKKEEEERKQKEREMEAMRLERERQRQEQERRQKLQEQKMEEERQRTLQEQTRLELERKQQEQRAEEENRRKLQEQQRLEQERQRQEQQRLEQERQRQQEQQRAEKERQRKLQEANEAKKQVQLRQEDLVNKDKIVQEQATLVAKPRKPTKPAPYNKAEKEAEVRKKVQEMQRIRNEQKK</sequence>
<dbReference type="FunFam" id="1.10.238.10:FF:000055">
    <property type="entry name" value="Intersectin-1 isoform 1"/>
    <property type="match status" value="1"/>
</dbReference>
<accession>A0A7D9EM65</accession>
<dbReference type="GO" id="GO:0060090">
    <property type="term" value="F:molecular adaptor activity"/>
    <property type="evidence" value="ECO:0007669"/>
    <property type="project" value="TreeGrafter"/>
</dbReference>
<gene>
    <name evidence="2" type="ORF">PACLA_8A079276</name>
</gene>
<dbReference type="PANTHER" id="PTHR11216:SF170">
    <property type="entry name" value="DYNAMIN ASSOCIATED PROTEIN 160, ISOFORM D"/>
    <property type="match status" value="1"/>
</dbReference>
<feature type="non-terminal residue" evidence="2">
    <location>
        <position position="1"/>
    </location>
</feature>
<dbReference type="Pfam" id="PF12763">
    <property type="entry name" value="EH"/>
    <property type="match status" value="2"/>
</dbReference>
<dbReference type="Gene3D" id="1.10.238.10">
    <property type="entry name" value="EF-hand"/>
    <property type="match status" value="2"/>
</dbReference>
<dbReference type="EMBL" id="CACRXK020008013">
    <property type="protein sequence ID" value="CAB4013764.1"/>
    <property type="molecule type" value="Genomic_DNA"/>
</dbReference>
<keyword evidence="3" id="KW-1185">Reference proteome</keyword>
<feature type="compositionally biased region" description="Basic and acidic residues" evidence="1">
    <location>
        <begin position="858"/>
        <end position="881"/>
    </location>
</feature>
<name>A0A7D9EM65_PARCT</name>